<accession>A0A4P6FVZ9</accession>
<dbReference type="OrthoDB" id="668782at2"/>
<dbReference type="Gene3D" id="3.30.70.1060">
    <property type="entry name" value="Dimeric alpha+beta barrel"/>
    <property type="match status" value="1"/>
</dbReference>
<name>A0A4P6FVZ9_9MICO</name>
<organism evidence="4 5">
    <name type="scientific">Agromyces protaetiae</name>
    <dbReference type="NCBI Taxonomy" id="2509455"/>
    <lineage>
        <taxon>Bacteria</taxon>
        <taxon>Bacillati</taxon>
        <taxon>Actinomycetota</taxon>
        <taxon>Actinomycetes</taxon>
        <taxon>Micrococcales</taxon>
        <taxon>Microbacteriaceae</taxon>
        <taxon>Agromyces</taxon>
    </lineage>
</organism>
<dbReference type="PANTHER" id="PTHR35174:SF3">
    <property type="entry name" value="BLL7171 PROTEIN"/>
    <property type="match status" value="1"/>
</dbReference>
<protein>
    <recommendedName>
        <fullName evidence="3">YCII-related domain-containing protein</fullName>
    </recommendedName>
</protein>
<evidence type="ECO:0000259" key="3">
    <source>
        <dbReference type="Pfam" id="PF03795"/>
    </source>
</evidence>
<dbReference type="KEGG" id="agf:ET445_01415"/>
<proteinExistence type="inferred from homology"/>
<evidence type="ECO:0000256" key="1">
    <source>
        <dbReference type="ARBA" id="ARBA00007689"/>
    </source>
</evidence>
<dbReference type="InterPro" id="IPR005545">
    <property type="entry name" value="YCII"/>
</dbReference>
<dbReference type="EMBL" id="CP035491">
    <property type="protein sequence ID" value="QAY74808.1"/>
    <property type="molecule type" value="Genomic_DNA"/>
</dbReference>
<reference evidence="4 5" key="1">
    <citation type="submission" date="2019-01" db="EMBL/GenBank/DDBJ databases">
        <title>Genome sequencing of strain FW100M-8.</title>
        <authorList>
            <person name="Heo J."/>
            <person name="Kim S.-J."/>
            <person name="Kim J.-S."/>
            <person name="Hong S.-B."/>
            <person name="Kwon S.-W."/>
        </authorList>
    </citation>
    <scope>NUCLEOTIDE SEQUENCE [LARGE SCALE GENOMIC DNA]</scope>
    <source>
        <strain evidence="4 5">FW100M-8</strain>
    </source>
</reference>
<dbReference type="AlphaFoldDB" id="A0A4P6FVZ9"/>
<evidence type="ECO:0000313" key="5">
    <source>
        <dbReference type="Proteomes" id="UP000291259"/>
    </source>
</evidence>
<dbReference type="SUPFAM" id="SSF54909">
    <property type="entry name" value="Dimeric alpha+beta barrel"/>
    <property type="match status" value="1"/>
</dbReference>
<feature type="domain" description="YCII-related" evidence="3">
    <location>
        <begin position="50"/>
        <end position="103"/>
    </location>
</feature>
<evidence type="ECO:0000313" key="4">
    <source>
        <dbReference type="EMBL" id="QAY74808.1"/>
    </source>
</evidence>
<dbReference type="Pfam" id="PF03795">
    <property type="entry name" value="YCII"/>
    <property type="match status" value="1"/>
</dbReference>
<dbReference type="PANTHER" id="PTHR35174">
    <property type="entry name" value="BLL7171 PROTEIN-RELATED"/>
    <property type="match status" value="1"/>
</dbReference>
<dbReference type="InterPro" id="IPR011008">
    <property type="entry name" value="Dimeric_a/b-barrel"/>
</dbReference>
<keyword evidence="5" id="KW-1185">Reference proteome</keyword>
<dbReference type="Proteomes" id="UP000291259">
    <property type="component" value="Chromosome"/>
</dbReference>
<comment type="similarity">
    <text evidence="1">Belongs to the YciI family.</text>
</comment>
<feature type="region of interest" description="Disordered" evidence="2">
    <location>
        <begin position="1"/>
        <end position="20"/>
    </location>
</feature>
<gene>
    <name evidence="4" type="ORF">ET445_01415</name>
</gene>
<evidence type="ECO:0000256" key="2">
    <source>
        <dbReference type="SAM" id="MobiDB-lite"/>
    </source>
</evidence>
<sequence>MSVVVDPTGEPDEGGYPTEWVREMDGRGARHFGEPLRPPADTTGVRRRNGEVIVSDGPFAESKEWIAGFDLIEAADLVEAVEIAAKHPMARSGLIELRPLWPFALDDDHFARFEREAAERGRRSEPSSDEVLAALASLTEAAG</sequence>